<dbReference type="InterPro" id="IPR036864">
    <property type="entry name" value="Zn2-C6_fun-type_DNA-bd_sf"/>
</dbReference>
<sequence>MGTSVGPFDGRRARRTRCQACAKRKIKCAGGAPCDYCKRTQQPCVFSARRPAALVFVGHGQGPKAQPVIHLDRNLTYFFDYFLAMNSFSRNNASWQKELQLFLHRSPALSSAVSAIAALYRCRHERLLLDTTQVRQDRLQALQSYTQAVKLVRAAITSNTLADPVMLWSTFFLALFELMRDSSGTDWLSHFLNGTCAILRLQSPENLLLANPAASHTRNFFFTTRIFEIARALIYSQPTFLSGPDWTHALSQWWSCEEGQRLWHPKEALFDKLPHFCDLSIRTLHFAKTGELDLDSRLHHAETQMLADEGIVLQQWLQQWWVSTELYERKTTEAETDFLVAKNYYHAISIYLSGSYDYHSHWSKPNSPQAPILSRLSIEGHMHEILRLSQELLDRGVAGLLLFIPLRIAGARVSKAQEQDLILQLLRTISERGYAVASAIHVDLIELWERRINKS</sequence>
<dbReference type="AlphaFoldDB" id="R0KQ43"/>
<keyword evidence="4" id="KW-1185">Reference proteome</keyword>
<dbReference type="CDD" id="cd00067">
    <property type="entry name" value="GAL4"/>
    <property type="match status" value="1"/>
</dbReference>
<dbReference type="SUPFAM" id="SSF57701">
    <property type="entry name" value="Zn2/Cys6 DNA-binding domain"/>
    <property type="match status" value="1"/>
</dbReference>
<dbReference type="RefSeq" id="XP_008022848.1">
    <property type="nucleotide sequence ID" value="XM_008024657.1"/>
</dbReference>
<dbReference type="Gene3D" id="4.10.240.10">
    <property type="entry name" value="Zn(2)-C6 fungal-type DNA-binding domain"/>
    <property type="match status" value="1"/>
</dbReference>
<dbReference type="PANTHER" id="PTHR38111">
    <property type="entry name" value="ZN(2)-C6 FUNGAL-TYPE DOMAIN-CONTAINING PROTEIN-RELATED"/>
    <property type="match status" value="1"/>
</dbReference>
<dbReference type="EMBL" id="KB908504">
    <property type="protein sequence ID" value="EOA89977.1"/>
    <property type="molecule type" value="Genomic_DNA"/>
</dbReference>
<dbReference type="GeneID" id="19396911"/>
<dbReference type="Pfam" id="PF11951">
    <property type="entry name" value="Fungal_trans_2"/>
    <property type="match status" value="1"/>
</dbReference>
<organism evidence="3 4">
    <name type="scientific">Exserohilum turcicum (strain 28A)</name>
    <name type="common">Northern leaf blight fungus</name>
    <name type="synonym">Setosphaeria turcica</name>
    <dbReference type="NCBI Taxonomy" id="671987"/>
    <lineage>
        <taxon>Eukaryota</taxon>
        <taxon>Fungi</taxon>
        <taxon>Dikarya</taxon>
        <taxon>Ascomycota</taxon>
        <taxon>Pezizomycotina</taxon>
        <taxon>Dothideomycetes</taxon>
        <taxon>Pleosporomycetidae</taxon>
        <taxon>Pleosporales</taxon>
        <taxon>Pleosporineae</taxon>
        <taxon>Pleosporaceae</taxon>
        <taxon>Exserohilum</taxon>
    </lineage>
</organism>
<dbReference type="HOGENOM" id="CLU_044233_0_0_1"/>
<dbReference type="OrthoDB" id="194358at2759"/>
<reference evidence="3 4" key="2">
    <citation type="journal article" date="2013" name="PLoS Genet.">
        <title>Comparative genome structure, secondary metabolite, and effector coding capacity across Cochliobolus pathogens.</title>
        <authorList>
            <person name="Condon B.J."/>
            <person name="Leng Y."/>
            <person name="Wu D."/>
            <person name="Bushley K.E."/>
            <person name="Ohm R.A."/>
            <person name="Otillar R."/>
            <person name="Martin J."/>
            <person name="Schackwitz W."/>
            <person name="Grimwood J."/>
            <person name="MohdZainudin N."/>
            <person name="Xue C."/>
            <person name="Wang R."/>
            <person name="Manning V.A."/>
            <person name="Dhillon B."/>
            <person name="Tu Z.J."/>
            <person name="Steffenson B.J."/>
            <person name="Salamov A."/>
            <person name="Sun H."/>
            <person name="Lowry S."/>
            <person name="LaButti K."/>
            <person name="Han J."/>
            <person name="Copeland A."/>
            <person name="Lindquist E."/>
            <person name="Barry K."/>
            <person name="Schmutz J."/>
            <person name="Baker S.E."/>
            <person name="Ciuffetti L.M."/>
            <person name="Grigoriev I.V."/>
            <person name="Zhong S."/>
            <person name="Turgeon B.G."/>
        </authorList>
    </citation>
    <scope>NUCLEOTIDE SEQUENCE [LARGE SCALE GENOMIC DNA]</scope>
    <source>
        <strain evidence="4">28A</strain>
    </source>
</reference>
<accession>R0KQ43</accession>
<dbReference type="InterPro" id="IPR053178">
    <property type="entry name" value="Osmoadaptation_assoc"/>
</dbReference>
<keyword evidence="1" id="KW-0539">Nucleus</keyword>
<evidence type="ECO:0000313" key="3">
    <source>
        <dbReference type="EMBL" id="EOA89977.1"/>
    </source>
</evidence>
<dbReference type="PROSITE" id="PS50048">
    <property type="entry name" value="ZN2_CY6_FUNGAL_2"/>
    <property type="match status" value="1"/>
</dbReference>
<proteinExistence type="predicted"/>
<dbReference type="GO" id="GO:0000981">
    <property type="term" value="F:DNA-binding transcription factor activity, RNA polymerase II-specific"/>
    <property type="evidence" value="ECO:0007669"/>
    <property type="project" value="InterPro"/>
</dbReference>
<gene>
    <name evidence="3" type="ORF">SETTUDRAFT_147305</name>
</gene>
<reference evidence="3 4" key="1">
    <citation type="journal article" date="2012" name="PLoS Pathog.">
        <title>Diverse lifestyles and strategies of plant pathogenesis encoded in the genomes of eighteen Dothideomycetes fungi.</title>
        <authorList>
            <person name="Ohm R.A."/>
            <person name="Feau N."/>
            <person name="Henrissat B."/>
            <person name="Schoch C.L."/>
            <person name="Horwitz B.A."/>
            <person name="Barry K.W."/>
            <person name="Condon B.J."/>
            <person name="Copeland A.C."/>
            <person name="Dhillon B."/>
            <person name="Glaser F."/>
            <person name="Hesse C.N."/>
            <person name="Kosti I."/>
            <person name="LaButti K."/>
            <person name="Lindquist E.A."/>
            <person name="Lucas S."/>
            <person name="Salamov A.A."/>
            <person name="Bradshaw R.E."/>
            <person name="Ciuffetti L."/>
            <person name="Hamelin R.C."/>
            <person name="Kema G.H.J."/>
            <person name="Lawrence C."/>
            <person name="Scott J.A."/>
            <person name="Spatafora J.W."/>
            <person name="Turgeon B.G."/>
            <person name="de Wit P.J.G.M."/>
            <person name="Zhong S."/>
            <person name="Goodwin S.B."/>
            <person name="Grigoriev I.V."/>
        </authorList>
    </citation>
    <scope>NUCLEOTIDE SEQUENCE [LARGE SCALE GENOMIC DNA]</scope>
    <source>
        <strain evidence="4">28A</strain>
    </source>
</reference>
<evidence type="ECO:0000259" key="2">
    <source>
        <dbReference type="PROSITE" id="PS50048"/>
    </source>
</evidence>
<dbReference type="Pfam" id="PF00172">
    <property type="entry name" value="Zn_clus"/>
    <property type="match status" value="1"/>
</dbReference>
<evidence type="ECO:0000256" key="1">
    <source>
        <dbReference type="ARBA" id="ARBA00023242"/>
    </source>
</evidence>
<dbReference type="GO" id="GO:0008270">
    <property type="term" value="F:zinc ion binding"/>
    <property type="evidence" value="ECO:0007669"/>
    <property type="project" value="InterPro"/>
</dbReference>
<dbReference type="InterPro" id="IPR021858">
    <property type="entry name" value="Fun_TF"/>
</dbReference>
<feature type="domain" description="Zn(2)-C6 fungal-type" evidence="2">
    <location>
        <begin position="17"/>
        <end position="46"/>
    </location>
</feature>
<evidence type="ECO:0000313" key="4">
    <source>
        <dbReference type="Proteomes" id="UP000016935"/>
    </source>
</evidence>
<name>R0KQ43_EXST2</name>
<dbReference type="eggNOG" id="ENOG502S0PW">
    <property type="taxonomic scope" value="Eukaryota"/>
</dbReference>
<dbReference type="PANTHER" id="PTHR38111:SF2">
    <property type="entry name" value="FINGER DOMAIN PROTEIN, PUTATIVE (AFU_ORTHOLOGUE AFUA_1G01560)-RELATED"/>
    <property type="match status" value="1"/>
</dbReference>
<protein>
    <recommendedName>
        <fullName evidence="2">Zn(2)-C6 fungal-type domain-containing protein</fullName>
    </recommendedName>
</protein>
<dbReference type="InterPro" id="IPR001138">
    <property type="entry name" value="Zn2Cys6_DnaBD"/>
</dbReference>
<dbReference type="Proteomes" id="UP000016935">
    <property type="component" value="Unassembled WGS sequence"/>
</dbReference>